<keyword evidence="3" id="KW-1185">Reference proteome</keyword>
<reference evidence="2" key="1">
    <citation type="journal article" date="2023" name="Front. Mar. Sci.">
        <title>A new Merluccius polli reference genome to investigate the effects of global change in West African waters.</title>
        <authorList>
            <person name="Mateo J.L."/>
            <person name="Blanco-Fernandez C."/>
            <person name="Garcia-Vazquez E."/>
            <person name="Machado-Schiaffino G."/>
        </authorList>
    </citation>
    <scope>NUCLEOTIDE SEQUENCE</scope>
    <source>
        <strain evidence="2">C29</strain>
        <tissue evidence="2">Fin</tissue>
    </source>
</reference>
<evidence type="ECO:0000256" key="1">
    <source>
        <dbReference type="SAM" id="MobiDB-lite"/>
    </source>
</evidence>
<evidence type="ECO:0000313" key="3">
    <source>
        <dbReference type="Proteomes" id="UP001174136"/>
    </source>
</evidence>
<protein>
    <submittedName>
        <fullName evidence="2">Uncharacterized protein</fullName>
    </submittedName>
</protein>
<proteinExistence type="predicted"/>
<gene>
    <name evidence="2" type="ORF">N1851_013447</name>
</gene>
<dbReference type="Proteomes" id="UP001174136">
    <property type="component" value="Unassembled WGS sequence"/>
</dbReference>
<organism evidence="2 3">
    <name type="scientific">Merluccius polli</name>
    <name type="common">Benguela hake</name>
    <name type="synonym">Merluccius cadenati</name>
    <dbReference type="NCBI Taxonomy" id="89951"/>
    <lineage>
        <taxon>Eukaryota</taxon>
        <taxon>Metazoa</taxon>
        <taxon>Chordata</taxon>
        <taxon>Craniata</taxon>
        <taxon>Vertebrata</taxon>
        <taxon>Euteleostomi</taxon>
        <taxon>Actinopterygii</taxon>
        <taxon>Neopterygii</taxon>
        <taxon>Teleostei</taxon>
        <taxon>Neoteleostei</taxon>
        <taxon>Acanthomorphata</taxon>
        <taxon>Zeiogadaria</taxon>
        <taxon>Gadariae</taxon>
        <taxon>Gadiformes</taxon>
        <taxon>Gadoidei</taxon>
        <taxon>Merlucciidae</taxon>
        <taxon>Merluccius</taxon>
    </lineage>
</organism>
<comment type="caution">
    <text evidence="2">The sequence shown here is derived from an EMBL/GenBank/DDBJ whole genome shotgun (WGS) entry which is preliminary data.</text>
</comment>
<dbReference type="AlphaFoldDB" id="A0AA47MW78"/>
<evidence type="ECO:0000313" key="2">
    <source>
        <dbReference type="EMBL" id="KAK0147204.1"/>
    </source>
</evidence>
<dbReference type="EMBL" id="JAOPHQ010002336">
    <property type="protein sequence ID" value="KAK0147204.1"/>
    <property type="molecule type" value="Genomic_DNA"/>
</dbReference>
<feature type="compositionally biased region" description="Polar residues" evidence="1">
    <location>
        <begin position="7"/>
        <end position="20"/>
    </location>
</feature>
<sequence>MEETLDESSSSDAQERTYISETDVDTVDDAQTVSPRLCCSGQQSEGQGSIQARDYCSPVALEPGTTVVAETPPTEGEEDDSFKLVREIFFT</sequence>
<feature type="region of interest" description="Disordered" evidence="1">
    <location>
        <begin position="1"/>
        <end position="29"/>
    </location>
</feature>
<name>A0AA47MW78_MERPO</name>
<accession>A0AA47MW78</accession>